<reference evidence="5 6" key="1">
    <citation type="submission" date="2016-03" db="EMBL/GenBank/DDBJ databases">
        <title>Draft genome sequence of the Vibrio tubiashii subs. europaeus.</title>
        <authorList>
            <person name="Spinard E."/>
            <person name="Dubert J."/>
            <person name="Nelson D.R."/>
            <person name="Barja J.L."/>
        </authorList>
    </citation>
    <scope>NUCLEOTIDE SEQUENCE [LARGE SCALE GENOMIC DNA]</scope>
    <source>
        <strain evidence="6">PP-638</strain>
        <strain evidence="5">PP2-638</strain>
    </source>
</reference>
<dbReference type="GeneID" id="78075160"/>
<dbReference type="Pfam" id="PF04717">
    <property type="entry name" value="Phage_base_V"/>
    <property type="match status" value="1"/>
</dbReference>
<dbReference type="NCBIfam" id="TIGR01646">
    <property type="entry name" value="vgr_GE"/>
    <property type="match status" value="1"/>
</dbReference>
<dbReference type="InterPro" id="IPR050708">
    <property type="entry name" value="T6SS_VgrG/RHS"/>
</dbReference>
<evidence type="ECO:0000256" key="1">
    <source>
        <dbReference type="ARBA" id="ARBA00005558"/>
    </source>
</evidence>
<protein>
    <submittedName>
        <fullName evidence="5">Type IV secretion protein Rhs</fullName>
    </submittedName>
    <submittedName>
        <fullName evidence="4">Type VI secretion system tip protein TssI/VgrG</fullName>
    </submittedName>
</protein>
<dbReference type="Gene3D" id="3.55.50.10">
    <property type="entry name" value="Baseplate protein-like domains"/>
    <property type="match status" value="1"/>
</dbReference>
<dbReference type="NCBIfam" id="TIGR03361">
    <property type="entry name" value="VI_Rhs_Vgr"/>
    <property type="match status" value="1"/>
</dbReference>
<organism evidence="5 6">
    <name type="scientific">Vibrio europaeus</name>
    <dbReference type="NCBI Taxonomy" id="300876"/>
    <lineage>
        <taxon>Bacteria</taxon>
        <taxon>Pseudomonadati</taxon>
        <taxon>Pseudomonadota</taxon>
        <taxon>Gammaproteobacteria</taxon>
        <taxon>Vibrionales</taxon>
        <taxon>Vibrionaceae</taxon>
        <taxon>Vibrio</taxon>
        <taxon>Vibrio oreintalis group</taxon>
    </lineage>
</organism>
<evidence type="ECO:0000313" key="5">
    <source>
        <dbReference type="EMBL" id="OAN00606.1"/>
    </source>
</evidence>
<comment type="similarity">
    <text evidence="1">Belongs to the VgrG protein family.</text>
</comment>
<dbReference type="InterPro" id="IPR017847">
    <property type="entry name" value="T6SS_RhsGE_Vgr_subset"/>
</dbReference>
<dbReference type="InterPro" id="IPR037026">
    <property type="entry name" value="Vgr_OB-fold_dom_sf"/>
</dbReference>
<name>A0A178JFE0_9VIBR</name>
<dbReference type="PANTHER" id="PTHR32305">
    <property type="match status" value="1"/>
</dbReference>
<dbReference type="Gene3D" id="4.10.220.110">
    <property type="match status" value="1"/>
</dbReference>
<gene>
    <name evidence="4" type="primary">tssI</name>
    <name evidence="5" type="ORF">AZ468_05630</name>
    <name evidence="4" type="ORF">OPW20_16570</name>
</gene>
<evidence type="ECO:0000259" key="2">
    <source>
        <dbReference type="Pfam" id="PF04717"/>
    </source>
</evidence>
<proteinExistence type="inferred from homology"/>
<comment type="caution">
    <text evidence="5">The sequence shown here is derived from an EMBL/GenBank/DDBJ whole genome shotgun (WGS) entry which is preliminary data.</text>
</comment>
<dbReference type="AlphaFoldDB" id="A0A178JFE0"/>
<dbReference type="Proteomes" id="UP001150001">
    <property type="component" value="Unassembled WGS sequence"/>
</dbReference>
<dbReference type="InterPro" id="IPR054030">
    <property type="entry name" value="Gp5_Vgr_C"/>
</dbReference>
<feature type="domain" description="Gp5/Type VI secretion system Vgr C-terminal trimerisation" evidence="3">
    <location>
        <begin position="479"/>
        <end position="582"/>
    </location>
</feature>
<dbReference type="Gene3D" id="2.40.50.230">
    <property type="entry name" value="Gp5 N-terminal domain"/>
    <property type="match status" value="1"/>
</dbReference>
<dbReference type="Gene3D" id="2.30.110.50">
    <property type="match status" value="1"/>
</dbReference>
<evidence type="ECO:0000313" key="7">
    <source>
        <dbReference type="Proteomes" id="UP001150001"/>
    </source>
</evidence>
<dbReference type="EMBL" id="JAPFIT010000018">
    <property type="protein sequence ID" value="MDC5741689.1"/>
    <property type="molecule type" value="Genomic_DNA"/>
</dbReference>
<dbReference type="OrthoDB" id="9762420at2"/>
<dbReference type="EMBL" id="LUAX01000001">
    <property type="protein sequence ID" value="OAN00606.1"/>
    <property type="molecule type" value="Genomic_DNA"/>
</dbReference>
<keyword evidence="7" id="KW-1185">Reference proteome</keyword>
<evidence type="ECO:0000313" key="6">
    <source>
        <dbReference type="Proteomes" id="UP000094761"/>
    </source>
</evidence>
<dbReference type="InterPro" id="IPR006531">
    <property type="entry name" value="Gp5/Vgr_OB"/>
</dbReference>
<dbReference type="RefSeq" id="WP_069666518.1">
    <property type="nucleotide sequence ID" value="NZ_JAPFIM010000026.1"/>
</dbReference>
<evidence type="ECO:0000259" key="3">
    <source>
        <dbReference type="Pfam" id="PF22178"/>
    </source>
</evidence>
<dbReference type="PANTHER" id="PTHR32305:SF11">
    <property type="entry name" value="TYPE VI SECRETION SYSTEM SPIKE PROTEIN VGRG3"/>
    <property type="match status" value="1"/>
</dbReference>
<dbReference type="InterPro" id="IPR006533">
    <property type="entry name" value="T6SS_Vgr_RhsGE"/>
</dbReference>
<evidence type="ECO:0000313" key="4">
    <source>
        <dbReference type="EMBL" id="MDC5741689.1"/>
    </source>
</evidence>
<feature type="domain" description="Gp5/Type VI secretion system Vgr protein OB-fold" evidence="2">
    <location>
        <begin position="394"/>
        <end position="460"/>
    </location>
</feature>
<dbReference type="SUPFAM" id="SSF69255">
    <property type="entry name" value="gp5 N-terminal domain-like"/>
    <property type="match status" value="1"/>
</dbReference>
<reference evidence="4" key="2">
    <citation type="submission" date="2022-11" db="EMBL/GenBank/DDBJ databases">
        <title>Role of the vibriolysin VemA secreted by the emergent pathogen Vibrio europaeus in the colonization of Manila clam mucus.</title>
        <authorList>
            <person name="Martinez C."/>
            <person name="Rodriguez S."/>
            <person name="Vences A."/>
            <person name="Barja J.L."/>
            <person name="Toranzo A.E."/>
            <person name="Dubert J."/>
        </authorList>
    </citation>
    <scope>NUCLEOTIDE SEQUENCE</scope>
    <source>
        <strain evidence="4">3454</strain>
    </source>
</reference>
<dbReference type="Proteomes" id="UP000094761">
    <property type="component" value="Unassembled WGS sequence"/>
</dbReference>
<accession>A0A178JFE0</accession>
<dbReference type="SUPFAM" id="SSF69279">
    <property type="entry name" value="Phage tail proteins"/>
    <property type="match status" value="2"/>
</dbReference>
<dbReference type="Pfam" id="PF22178">
    <property type="entry name" value="Gp5_trimer_C"/>
    <property type="match status" value="1"/>
</dbReference>
<dbReference type="Pfam" id="PF05954">
    <property type="entry name" value="Phage_GPD"/>
    <property type="match status" value="1"/>
</dbReference>
<sequence>MPTLSFNIQIDGQEPDTLRVIEYSGRDSFSHTKLSNGVDSNGFRFEFQLASRQPNLSANDIVDRCVDFEIVRDGVIVQRLNGIVRQFGKGDTGHHHTFYTLTMVPALERLALRRNSRIFQLKTVPEILSVLLQEMGINEYAFVLKNEHIQREFCVQYRESDLDFLHRLAAEEGMVYSFVHEQGKHTILFTDANDGLLKLAQPIPYNSISGGVVEQPFINTFSTRVRSEVSHNDLQDYSFKKPTYTFAQNARGTKMDYQRADVYEHFDFPGRFKDDASGTLFNTARLAYLRRDARTALGKSNHAGIIAGKKFELQEHITAEVNREWLVVCVEHVGKQPQALEEEGGSGETTYSNQFKVIPTDYVWQAEPTVKPQVDGPMVATVAGPEGEDIYCDEYGRVKVHFHWDRYSNNDENSSCWVRVSQGWAGNQYGMVALPRVGHEVIVSFLNGDPDQPIITGRTYHATNVPPYSLPEHKTKTAIRTETYQGQGFNELSFEDQADKERIYVHAQKDFDIEVKNDHSLEIKHDKHLTVENDQFELTNNNRHLTVQGELRERVIADKSVNIGGGLQQKVKSKTAIDAGDEVHLKAGNKIVLDAGSCITIKAGGSFVKVDAGGVHVVGSAINLNSGGSAGSGSGYGGIAPVLPLGLEAPVAPEEVVLANPTPTLIQQVTADIKVGMPITQLCQKRTDGSCPLSDCPCGNNS</sequence>
<dbReference type="SUPFAM" id="SSF69349">
    <property type="entry name" value="Phage fibre proteins"/>
    <property type="match status" value="1"/>
</dbReference>